<dbReference type="Proteomes" id="UP001519503">
    <property type="component" value="Unassembled WGS sequence"/>
</dbReference>
<sequence length="347" mass="39812">MLIAVTIRNDYCFAEKAKKNEIYLCPGCRGPVRLKQGEEKIAHFAHVAKKDCTGFSEGETPEHLAEKLALYRYFRGKLPVLVEPVLSGIAQRPDLLVGRPGNQVAIEYQCSPISKGDLLSRNAGYAKAGIRVWWLLGPNYYRKHLSVATICRFWVSGRLWYYLAQDKGFVEESHFARVDFKKRLSDKRVLKDPLSLNKGGLAAWHRVFQREKKSDHLAARPLDDERQRSKLALQLAREQIDARLVGYLYERGQRVDQLPAIFLRGRAFGLKIANWQFRLTVYLLIEKAGKEGLRMEWLALRTARYFYPGFDQQEELLSSYLSELFAIGCLSGKGGQLAIKKLLRFIE</sequence>
<dbReference type="InterPro" id="IPR010330">
    <property type="entry name" value="CoiA_nuc"/>
</dbReference>
<dbReference type="Pfam" id="PF06054">
    <property type="entry name" value="CoiA_nuc"/>
    <property type="match status" value="1"/>
</dbReference>
<evidence type="ECO:0000313" key="3">
    <source>
        <dbReference type="EMBL" id="MBS9337872.1"/>
    </source>
</evidence>
<name>A0ABS5R142_9LACO</name>
<dbReference type="InterPro" id="IPR057253">
    <property type="entry name" value="CoiA-like_N"/>
</dbReference>
<evidence type="ECO:0008006" key="5">
    <source>
        <dbReference type="Google" id="ProtNLM"/>
    </source>
</evidence>
<feature type="domain" description="Competence protein CoiA-like N-terminal" evidence="2">
    <location>
        <begin position="15"/>
        <end position="53"/>
    </location>
</feature>
<dbReference type="EMBL" id="JAAMFL010000008">
    <property type="protein sequence ID" value="MBS9337872.1"/>
    <property type="molecule type" value="Genomic_DNA"/>
</dbReference>
<protein>
    <recommendedName>
        <fullName evidence="5">Competence protein</fullName>
    </recommendedName>
</protein>
<proteinExistence type="predicted"/>
<dbReference type="RefSeq" id="WP_213822190.1">
    <property type="nucleotide sequence ID" value="NZ_JAAMFL010000008.1"/>
</dbReference>
<organism evidence="3 4">
    <name type="scientific">Fructobacillus parabroussonetiae</name>
    <dbReference type="NCBI Taxonomy" id="2713174"/>
    <lineage>
        <taxon>Bacteria</taxon>
        <taxon>Bacillati</taxon>
        <taxon>Bacillota</taxon>
        <taxon>Bacilli</taxon>
        <taxon>Lactobacillales</taxon>
        <taxon>Lactobacillaceae</taxon>
        <taxon>Fructobacillus</taxon>
    </lineage>
</organism>
<feature type="domain" description="Competence protein CoiA nuclease-like" evidence="1">
    <location>
        <begin position="59"/>
        <end position="144"/>
    </location>
</feature>
<reference evidence="3 4" key="1">
    <citation type="submission" date="2020-02" db="EMBL/GenBank/DDBJ databases">
        <title>Fructobacillus sp. isolated from paper mulberry of Taiwan.</title>
        <authorList>
            <person name="Lin S.-T."/>
        </authorList>
    </citation>
    <scope>NUCLEOTIDE SEQUENCE [LARGE SCALE GENOMIC DNA]</scope>
    <source>
        <strain evidence="3 4">S1-1</strain>
    </source>
</reference>
<evidence type="ECO:0000313" key="4">
    <source>
        <dbReference type="Proteomes" id="UP001519503"/>
    </source>
</evidence>
<evidence type="ECO:0000259" key="1">
    <source>
        <dbReference type="Pfam" id="PF06054"/>
    </source>
</evidence>
<keyword evidence="4" id="KW-1185">Reference proteome</keyword>
<accession>A0ABS5R142</accession>
<dbReference type="Pfam" id="PF25164">
    <property type="entry name" value="CoiA_N"/>
    <property type="match status" value="1"/>
</dbReference>
<gene>
    <name evidence="3" type="ORF">G6R30_05270</name>
</gene>
<evidence type="ECO:0000259" key="2">
    <source>
        <dbReference type="Pfam" id="PF25164"/>
    </source>
</evidence>
<comment type="caution">
    <text evidence="3">The sequence shown here is derived from an EMBL/GenBank/DDBJ whole genome shotgun (WGS) entry which is preliminary data.</text>
</comment>